<dbReference type="GO" id="GO:0070273">
    <property type="term" value="F:phosphatidylinositol-4-phosphate binding"/>
    <property type="evidence" value="ECO:0007669"/>
    <property type="project" value="TreeGrafter"/>
</dbReference>
<organism evidence="4">
    <name type="scientific">Brugia pahangi</name>
    <name type="common">Filarial nematode worm</name>
    <dbReference type="NCBI Taxonomy" id="6280"/>
    <lineage>
        <taxon>Eukaryota</taxon>
        <taxon>Metazoa</taxon>
        <taxon>Ecdysozoa</taxon>
        <taxon>Nematoda</taxon>
        <taxon>Chromadorea</taxon>
        <taxon>Rhabditida</taxon>
        <taxon>Spirurina</taxon>
        <taxon>Spiruromorpha</taxon>
        <taxon>Filarioidea</taxon>
        <taxon>Onchocercidae</taxon>
        <taxon>Brugia</taxon>
    </lineage>
</organism>
<gene>
    <name evidence="2" type="ORF">BPAG_LOCUS898</name>
</gene>
<dbReference type="InterPro" id="IPR036865">
    <property type="entry name" value="CRAL-TRIO_dom_sf"/>
</dbReference>
<accession>A0A0N4SYS6</accession>
<dbReference type="STRING" id="6280.A0A0N4SYS6"/>
<dbReference type="GO" id="GO:0010314">
    <property type="term" value="F:phosphatidylinositol-5-phosphate binding"/>
    <property type="evidence" value="ECO:0007669"/>
    <property type="project" value="TreeGrafter"/>
</dbReference>
<reference evidence="4" key="1">
    <citation type="submission" date="2017-02" db="UniProtKB">
        <authorList>
            <consortium name="WormBaseParasite"/>
        </authorList>
    </citation>
    <scope>IDENTIFICATION</scope>
</reference>
<dbReference type="Proteomes" id="UP000278627">
    <property type="component" value="Unassembled WGS sequence"/>
</dbReference>
<dbReference type="PROSITE" id="PS50191">
    <property type="entry name" value="CRAL_TRIO"/>
    <property type="match status" value="1"/>
</dbReference>
<feature type="domain" description="CRAL-TRIO" evidence="1">
    <location>
        <begin position="4"/>
        <end position="160"/>
    </location>
</feature>
<keyword evidence="3" id="KW-1185">Reference proteome</keyword>
<proteinExistence type="predicted"/>
<dbReference type="PANTHER" id="PTHR46607">
    <property type="entry name" value="SEC14 DOMAIN AND SPECTRIN REPEAT-CONTAINING PROTEIN 1"/>
    <property type="match status" value="1"/>
</dbReference>
<evidence type="ECO:0000259" key="1">
    <source>
        <dbReference type="PROSITE" id="PS50191"/>
    </source>
</evidence>
<dbReference type="AlphaFoldDB" id="A0A0N4SYS6"/>
<dbReference type="GO" id="GO:0005546">
    <property type="term" value="F:phosphatidylinositol-4,5-bisphosphate binding"/>
    <property type="evidence" value="ECO:0007669"/>
    <property type="project" value="TreeGrafter"/>
</dbReference>
<dbReference type="GO" id="GO:0032266">
    <property type="term" value="F:phosphatidylinositol-3-phosphate binding"/>
    <property type="evidence" value="ECO:0007669"/>
    <property type="project" value="TreeGrafter"/>
</dbReference>
<dbReference type="GO" id="GO:0043325">
    <property type="term" value="F:phosphatidylinositol-3,4-bisphosphate binding"/>
    <property type="evidence" value="ECO:0007669"/>
    <property type="project" value="TreeGrafter"/>
</dbReference>
<dbReference type="PANTHER" id="PTHR46607:SF1">
    <property type="entry name" value="SEC14 DOMAIN AND SPECTRIN REPEAT-CONTAINING PROTEIN 1"/>
    <property type="match status" value="1"/>
</dbReference>
<sequence>MQQSDRYLIESSVIALPGCRDRSGSPLLFINCVDNVSKPGMKTTNAPSYEELVSVISYLSQIPGENVCKLGFTVVIDGRKATIKHMRSALRACQQALYRRIRFIFVIQPEKFLDQQKLNFELIKEAYQFKCTLISLNKLLRFVDAMQLPDTLGGTLHYDPYLWILLRQVFFVKHKLC</sequence>
<dbReference type="Gene3D" id="3.40.525.10">
    <property type="entry name" value="CRAL-TRIO lipid binding domain"/>
    <property type="match status" value="1"/>
</dbReference>
<dbReference type="SUPFAM" id="SSF52087">
    <property type="entry name" value="CRAL/TRIO domain"/>
    <property type="match status" value="1"/>
</dbReference>
<evidence type="ECO:0000313" key="4">
    <source>
        <dbReference type="WBParaSite" id="BPAG_0000089701-mRNA-1"/>
    </source>
</evidence>
<name>A0A0N4SYS6_BRUPA</name>
<dbReference type="InterPro" id="IPR001251">
    <property type="entry name" value="CRAL-TRIO_dom"/>
</dbReference>
<dbReference type="GO" id="GO:0080025">
    <property type="term" value="F:phosphatidylinositol-3,5-bisphosphate binding"/>
    <property type="evidence" value="ECO:0007669"/>
    <property type="project" value="TreeGrafter"/>
</dbReference>
<dbReference type="WBParaSite" id="BPAG_0000089701-mRNA-1">
    <property type="protein sequence ID" value="BPAG_0000089701-mRNA-1"/>
    <property type="gene ID" value="BPAG_0000089701"/>
</dbReference>
<evidence type="ECO:0000313" key="2">
    <source>
        <dbReference type="EMBL" id="VDN82084.1"/>
    </source>
</evidence>
<dbReference type="EMBL" id="UZAD01000051">
    <property type="protein sequence ID" value="VDN82084.1"/>
    <property type="molecule type" value="Genomic_DNA"/>
</dbReference>
<evidence type="ECO:0000313" key="3">
    <source>
        <dbReference type="Proteomes" id="UP000278627"/>
    </source>
</evidence>
<dbReference type="Pfam" id="PF13716">
    <property type="entry name" value="CRAL_TRIO_2"/>
    <property type="match status" value="1"/>
</dbReference>
<reference evidence="2 3" key="2">
    <citation type="submission" date="2018-11" db="EMBL/GenBank/DDBJ databases">
        <authorList>
            <consortium name="Pathogen Informatics"/>
        </authorList>
    </citation>
    <scope>NUCLEOTIDE SEQUENCE [LARGE SCALE GENOMIC DNA]</scope>
</reference>
<protein>
    <submittedName>
        <fullName evidence="4">CRAL-TRIO domain-containing protein</fullName>
    </submittedName>
</protein>